<evidence type="ECO:0008006" key="3">
    <source>
        <dbReference type="Google" id="ProtNLM"/>
    </source>
</evidence>
<dbReference type="KEGG" id="hdf:AArcSl_2460"/>
<protein>
    <recommendedName>
        <fullName evidence="3">Family 2 glycosyl transferase</fullName>
    </recommendedName>
</protein>
<evidence type="ECO:0000313" key="2">
    <source>
        <dbReference type="Proteomes" id="UP000263012"/>
    </source>
</evidence>
<dbReference type="Gene3D" id="3.20.20.80">
    <property type="entry name" value="Glycosidases"/>
    <property type="match status" value="2"/>
</dbReference>
<gene>
    <name evidence="1" type="ORF">AArcSl_2460</name>
</gene>
<dbReference type="EMBL" id="CP025066">
    <property type="protein sequence ID" value="AUX10081.1"/>
    <property type="molecule type" value="Genomic_DNA"/>
</dbReference>
<dbReference type="Proteomes" id="UP000263012">
    <property type="component" value="Chromosome"/>
</dbReference>
<accession>A0A343TLV9</accession>
<proteinExistence type="predicted"/>
<dbReference type="PROSITE" id="PS51257">
    <property type="entry name" value="PROKAR_LIPOPROTEIN"/>
    <property type="match status" value="1"/>
</dbReference>
<dbReference type="InterPro" id="IPR017853">
    <property type="entry name" value="GH"/>
</dbReference>
<dbReference type="AlphaFoldDB" id="A0A343TLV9"/>
<dbReference type="GeneID" id="37878816"/>
<evidence type="ECO:0000313" key="1">
    <source>
        <dbReference type="EMBL" id="AUX10081.1"/>
    </source>
</evidence>
<name>A0A343TLV9_9EURY</name>
<organism evidence="1 2">
    <name type="scientific">Halalkaliarchaeum desulfuricum</name>
    <dbReference type="NCBI Taxonomy" id="2055893"/>
    <lineage>
        <taxon>Archaea</taxon>
        <taxon>Methanobacteriati</taxon>
        <taxon>Methanobacteriota</taxon>
        <taxon>Stenosarchaea group</taxon>
        <taxon>Halobacteria</taxon>
        <taxon>Halobacteriales</taxon>
        <taxon>Haloferacaceae</taxon>
        <taxon>Halalkaliarchaeum</taxon>
    </lineage>
</organism>
<reference evidence="2" key="1">
    <citation type="submission" date="2017-11" db="EMBL/GenBank/DDBJ databases">
        <title>Phenotypic and genomic properties of facultatively anaerobic sulfur-reducing natronoarchaea from hypersaline soda lakes.</title>
        <authorList>
            <person name="Sorokin D.Y."/>
            <person name="Kublanov I.V."/>
            <person name="Roman P."/>
            <person name="Sinninghe Damste J.S."/>
            <person name="Golyshin P.N."/>
            <person name="Rojo D."/>
            <person name="Ciordia S."/>
            <person name="Mena M.D.C."/>
            <person name="Ferrer M."/>
            <person name="Messina E."/>
            <person name="Smedile F."/>
            <person name="La Spada G."/>
            <person name="La Cono V."/>
            <person name="Yakimov M.M."/>
        </authorList>
    </citation>
    <scope>NUCLEOTIDE SEQUENCE [LARGE SCALE GENOMIC DNA]</scope>
    <source>
        <strain evidence="2">AArc-Sl</strain>
    </source>
</reference>
<dbReference type="SUPFAM" id="SSF51445">
    <property type="entry name" value="(Trans)glycosidases"/>
    <property type="match status" value="1"/>
</dbReference>
<keyword evidence="2" id="KW-1185">Reference proteome</keyword>
<dbReference type="RefSeq" id="WP_394337303.1">
    <property type="nucleotide sequence ID" value="NZ_CP025066.1"/>
</dbReference>
<sequence length="730" mass="82096">MHRRKFLRTTSLVGITGATGCLERTDDRQRLPFRLGENTFERQVSNQFEEFRIRGVNMGMAKPGSFPGHAAISREEYDRWIAAIGEMNANAIRIYTIHPPAFYDALAAYNRTADTPIYLFQGTWIGEEQLIEAGDVTKLTGPFHRELERTVDVIHGQTTLPERPGHASGEFTSDVSDYLLGYIIGIEWPPRVVIETNERAPAGEYSGQYVSSEGGSPFERWLAESLDSVVEHSQTEYGTQRPVAFTNWVTTDPLDHPYEPFRYEDAVSLDPDVVVSTDAFDAGVFAAYHVYPYYPDFLNHTPEYVNYIDHRGEPNSYAGYLNDLSEATDHPLLVAEFGVPASRGIAHKHVHGRDQGRHTEREQGQIVAEMYEDIIAADTAGGLVFAWQDEWFKRTWNLAPFSNPSRRPYWSNAQTPEQRFGLLSFDSADRIRLDGSQGDWTDADRIEPRSQPTRLEDGADAQRTLTGLAITHDAAYLSLRLEFESLPEPVDWSRMNAIIALGHTGRGSTRLPFATSTTVSPTDFLVRLNGPEGSRVRVDAYYDKFAREYGEQAGLDLSEYREPDSGRFTPCRMTINRGYTVPPTGEEVPFEAVETGQLRFGNGNPDAATYDSLADVYVATEADAIEIRLPWLLLNIADPSSRLALANLWDGSVDQYEPFESISVAAGTYAPNTDRQARSIPGQTNLSHAVPAVTDGELITEAYTWEPWTQPTYEERRKESYWTIQELFSQ</sequence>